<protein>
    <submittedName>
        <fullName evidence="12">Uncharacterized protein</fullName>
    </submittedName>
</protein>
<dbReference type="Pfam" id="PF01404">
    <property type="entry name" value="Ephrin_lbd"/>
    <property type="match status" value="1"/>
</dbReference>
<dbReference type="Gene3D" id="2.10.50.10">
    <property type="entry name" value="Tumor Necrosis Factor Receptor, subunit A, domain 2"/>
    <property type="match status" value="1"/>
</dbReference>
<dbReference type="GO" id="GO:0030425">
    <property type="term" value="C:dendrite"/>
    <property type="evidence" value="ECO:0007669"/>
    <property type="project" value="TreeGrafter"/>
</dbReference>
<keyword evidence="3" id="KW-0677">Repeat</keyword>
<dbReference type="FunFam" id="2.10.50.10:FF:000001">
    <property type="entry name" value="Ephrin type-A receptor 5"/>
    <property type="match status" value="1"/>
</dbReference>
<feature type="transmembrane region" description="Helical" evidence="9">
    <location>
        <begin position="539"/>
        <end position="563"/>
    </location>
</feature>
<feature type="domain" description="Eph LBD" evidence="11">
    <location>
        <begin position="30"/>
        <end position="220"/>
    </location>
</feature>
<evidence type="ECO:0000256" key="6">
    <source>
        <dbReference type="ARBA" id="ARBA00022989"/>
    </source>
</evidence>
<dbReference type="Gene3D" id="2.60.40.10">
    <property type="entry name" value="Immunoglobulins"/>
    <property type="match status" value="2"/>
</dbReference>
<keyword evidence="8" id="KW-0675">Receptor</keyword>
<evidence type="ECO:0000256" key="3">
    <source>
        <dbReference type="ARBA" id="ARBA00022737"/>
    </source>
</evidence>
<sequence length="630" mass="69556">MVDQGLLWYCLVLLLYVIVLWYYKPILVIVVVVLDTLKVPNLLDWTVYPEDGSGPADLQNPTWVFTSWTNPETHKVHQGLHICSVADREVDNWIRMPYIELPDVTNVFVNVSFFMRECQEYPGPLHRCRTHFQVLKYETDVDFATETTPAWNLNSYSMVQTVPAAHTYVNNQDPNIVANNYTFSFSKAKKGMYLAIRETGMCAFILSVQVYYRRCPATVIRHTNLAAVPSTSAISTVTGKCVDNAVEADPSEKLQFLCTHEGDWFNPSNSRGCVCKPGYYNTANACEECKVGTYKSRAANTECGVCPDNSVSTSRGLTECACFDGYYRAPDESPDSPCTKPPSEVRNLKVQTLNADTVTISWQPPSSLGGRSDLYYTVRCERCSTSVTYSPSRTQLTETSVTLSNLVPKTSYNVQIVAENGVYQVATPASTAPEVSFVTLESGSTPLAVPRKVESTSQSLSITWDSVPDATEYEVVYSPLSESNTHHTTKVQENKATLEELEPGTAYVVQISYFDDNQQLIGRSEESVFETDKPDNPNLMIGIAIVAVLVCMAIVIAIVVIFLRTHRSSNGPQPSQGGCVSVHKTILALFRSKQKCTDKPPSDCEGLGPYTNGTLAPVSCISSLLVVSIS</sequence>
<dbReference type="InterPro" id="IPR013783">
    <property type="entry name" value="Ig-like_fold"/>
</dbReference>
<dbReference type="SUPFAM" id="SSF49785">
    <property type="entry name" value="Galactose-binding domain-like"/>
    <property type="match status" value="1"/>
</dbReference>
<evidence type="ECO:0000313" key="13">
    <source>
        <dbReference type="Proteomes" id="UP000593567"/>
    </source>
</evidence>
<keyword evidence="13" id="KW-1185">Reference proteome</keyword>
<dbReference type="InterPro" id="IPR001090">
    <property type="entry name" value="Ephrin_rcpt_lig-bd_dom"/>
</dbReference>
<dbReference type="Gene3D" id="2.60.120.260">
    <property type="entry name" value="Galactose-binding domain-like"/>
    <property type="match status" value="1"/>
</dbReference>
<dbReference type="SUPFAM" id="SSF49265">
    <property type="entry name" value="Fibronectin type III"/>
    <property type="match status" value="1"/>
</dbReference>
<evidence type="ECO:0000256" key="5">
    <source>
        <dbReference type="ARBA" id="ARBA00022840"/>
    </source>
</evidence>
<dbReference type="InterPro" id="IPR008979">
    <property type="entry name" value="Galactose-bd-like_sf"/>
</dbReference>
<dbReference type="SUPFAM" id="SSF57184">
    <property type="entry name" value="Growth factor receptor domain"/>
    <property type="match status" value="1"/>
</dbReference>
<dbReference type="InterPro" id="IPR050449">
    <property type="entry name" value="Ephrin_rcpt_TKs"/>
</dbReference>
<reference evidence="12" key="1">
    <citation type="submission" date="2020-06" db="EMBL/GenBank/DDBJ databases">
        <title>Draft genome of Bugula neritina, a colonial animal packing powerful symbionts and potential medicines.</title>
        <authorList>
            <person name="Rayko M."/>
        </authorList>
    </citation>
    <scope>NUCLEOTIDE SEQUENCE [LARGE SCALE GENOMIC DNA]</scope>
    <source>
        <strain evidence="12">Kwan_BN1</strain>
    </source>
</reference>
<keyword evidence="6 9" id="KW-1133">Transmembrane helix</keyword>
<feature type="transmembrane region" description="Helical" evidence="9">
    <location>
        <begin position="6"/>
        <end position="34"/>
    </location>
</feature>
<dbReference type="AlphaFoldDB" id="A0A7J7K2E0"/>
<dbReference type="Proteomes" id="UP000593567">
    <property type="component" value="Unassembled WGS sequence"/>
</dbReference>
<dbReference type="InterPro" id="IPR003961">
    <property type="entry name" value="FN3_dom"/>
</dbReference>
<comment type="subcellular location">
    <subcellularLocation>
        <location evidence="1">Membrane</location>
        <topology evidence="1">Single-pass membrane protein</topology>
    </subcellularLocation>
</comment>
<dbReference type="OrthoDB" id="4062651at2759"/>
<keyword evidence="4" id="KW-0547">Nucleotide-binding</keyword>
<dbReference type="GO" id="GO:0005005">
    <property type="term" value="F:transmembrane-ephrin receptor activity"/>
    <property type="evidence" value="ECO:0007669"/>
    <property type="project" value="TreeGrafter"/>
</dbReference>
<dbReference type="SMART" id="SM01411">
    <property type="entry name" value="Ephrin_rec_like"/>
    <property type="match status" value="1"/>
</dbReference>
<evidence type="ECO:0000256" key="7">
    <source>
        <dbReference type="ARBA" id="ARBA00023136"/>
    </source>
</evidence>
<dbReference type="PANTHER" id="PTHR46877:SF14">
    <property type="entry name" value="RECEPTOR PROTEIN-TYROSINE KINASE"/>
    <property type="match status" value="1"/>
</dbReference>
<accession>A0A7J7K2E0</accession>
<evidence type="ECO:0000259" key="11">
    <source>
        <dbReference type="PROSITE" id="PS51550"/>
    </source>
</evidence>
<organism evidence="12 13">
    <name type="scientific">Bugula neritina</name>
    <name type="common">Brown bryozoan</name>
    <name type="synonym">Sertularia neritina</name>
    <dbReference type="NCBI Taxonomy" id="10212"/>
    <lineage>
        <taxon>Eukaryota</taxon>
        <taxon>Metazoa</taxon>
        <taxon>Spiralia</taxon>
        <taxon>Lophotrochozoa</taxon>
        <taxon>Bryozoa</taxon>
        <taxon>Gymnolaemata</taxon>
        <taxon>Cheilostomatida</taxon>
        <taxon>Flustrina</taxon>
        <taxon>Buguloidea</taxon>
        <taxon>Bugulidae</taxon>
        <taxon>Bugula</taxon>
    </lineage>
</organism>
<evidence type="ECO:0000256" key="8">
    <source>
        <dbReference type="ARBA" id="ARBA00023170"/>
    </source>
</evidence>
<feature type="domain" description="Fibronectin type-III" evidence="10">
    <location>
        <begin position="446"/>
        <end position="534"/>
    </location>
</feature>
<dbReference type="SMART" id="SM00615">
    <property type="entry name" value="EPH_lbd"/>
    <property type="match status" value="1"/>
</dbReference>
<dbReference type="CDD" id="cd00063">
    <property type="entry name" value="FN3"/>
    <property type="match status" value="2"/>
</dbReference>
<dbReference type="SMART" id="SM00060">
    <property type="entry name" value="FN3"/>
    <property type="match status" value="2"/>
</dbReference>
<dbReference type="InterPro" id="IPR009030">
    <property type="entry name" value="Growth_fac_rcpt_cys_sf"/>
</dbReference>
<dbReference type="Gene3D" id="2.60.40.1770">
    <property type="entry name" value="ephrin a2 ectodomain"/>
    <property type="match status" value="1"/>
</dbReference>
<dbReference type="GO" id="GO:0005886">
    <property type="term" value="C:plasma membrane"/>
    <property type="evidence" value="ECO:0007669"/>
    <property type="project" value="TreeGrafter"/>
</dbReference>
<dbReference type="InterPro" id="IPR011641">
    <property type="entry name" value="Tyr-kin_ephrin_A/B_rcpt-like"/>
</dbReference>
<dbReference type="PANTHER" id="PTHR46877">
    <property type="entry name" value="EPH RECEPTOR A5"/>
    <property type="match status" value="1"/>
</dbReference>
<evidence type="ECO:0000256" key="1">
    <source>
        <dbReference type="ARBA" id="ARBA00004167"/>
    </source>
</evidence>
<evidence type="ECO:0000313" key="12">
    <source>
        <dbReference type="EMBL" id="KAF6032810.1"/>
    </source>
</evidence>
<proteinExistence type="predicted"/>
<dbReference type="PROSITE" id="PS50853">
    <property type="entry name" value="FN3"/>
    <property type="match status" value="2"/>
</dbReference>
<evidence type="ECO:0000256" key="2">
    <source>
        <dbReference type="ARBA" id="ARBA00022692"/>
    </source>
</evidence>
<evidence type="ECO:0000256" key="9">
    <source>
        <dbReference type="SAM" id="Phobius"/>
    </source>
</evidence>
<dbReference type="InterPro" id="IPR036116">
    <property type="entry name" value="FN3_sf"/>
</dbReference>
<dbReference type="GO" id="GO:0005524">
    <property type="term" value="F:ATP binding"/>
    <property type="evidence" value="ECO:0007669"/>
    <property type="project" value="UniProtKB-KW"/>
</dbReference>
<dbReference type="Pfam" id="PF00041">
    <property type="entry name" value="fn3"/>
    <property type="match status" value="2"/>
</dbReference>
<feature type="domain" description="Fibronectin type-III" evidence="10">
    <location>
        <begin position="341"/>
        <end position="442"/>
    </location>
</feature>
<evidence type="ECO:0000256" key="4">
    <source>
        <dbReference type="ARBA" id="ARBA00022741"/>
    </source>
</evidence>
<dbReference type="EMBL" id="VXIV02001473">
    <property type="protein sequence ID" value="KAF6032810.1"/>
    <property type="molecule type" value="Genomic_DNA"/>
</dbReference>
<dbReference type="Pfam" id="PF25599">
    <property type="entry name" value="Ephrin_CRD"/>
    <property type="match status" value="1"/>
</dbReference>
<keyword evidence="2 9" id="KW-0812">Transmembrane</keyword>
<name>A0A7J7K2E0_BUGNE</name>
<dbReference type="Pfam" id="PF07699">
    <property type="entry name" value="Ephrin_rec_like"/>
    <property type="match status" value="1"/>
</dbReference>
<gene>
    <name evidence="12" type="ORF">EB796_008855</name>
</gene>
<evidence type="ECO:0000259" key="10">
    <source>
        <dbReference type="PROSITE" id="PS50853"/>
    </source>
</evidence>
<comment type="caution">
    <text evidence="12">The sequence shown here is derived from an EMBL/GenBank/DDBJ whole genome shotgun (WGS) entry which is preliminary data.</text>
</comment>
<keyword evidence="7 9" id="KW-0472">Membrane</keyword>
<dbReference type="PROSITE" id="PS51550">
    <property type="entry name" value="EPH_LBD"/>
    <property type="match status" value="1"/>
</dbReference>
<dbReference type="GO" id="GO:0007411">
    <property type="term" value="P:axon guidance"/>
    <property type="evidence" value="ECO:0007669"/>
    <property type="project" value="TreeGrafter"/>
</dbReference>
<keyword evidence="5" id="KW-0067">ATP-binding</keyword>